<keyword evidence="2" id="KW-0645">Protease</keyword>
<organism evidence="5 6">
    <name type="scientific">Lapidilactobacillus mulanensis</name>
    <dbReference type="NCBI Taxonomy" id="2485999"/>
    <lineage>
        <taxon>Bacteria</taxon>
        <taxon>Bacillati</taxon>
        <taxon>Bacillota</taxon>
        <taxon>Bacilli</taxon>
        <taxon>Lactobacillales</taxon>
        <taxon>Lactobacillaceae</taxon>
        <taxon>Lapidilactobacillus</taxon>
    </lineage>
</organism>
<evidence type="ECO:0000256" key="4">
    <source>
        <dbReference type="ARBA" id="ARBA00022825"/>
    </source>
</evidence>
<accession>A0ABW4DSB0</accession>
<evidence type="ECO:0000313" key="6">
    <source>
        <dbReference type="Proteomes" id="UP001597244"/>
    </source>
</evidence>
<keyword evidence="3" id="KW-0378">Hydrolase</keyword>
<dbReference type="InterPro" id="IPR005320">
    <property type="entry name" value="Peptidase_S51"/>
</dbReference>
<dbReference type="InterPro" id="IPR029062">
    <property type="entry name" value="Class_I_gatase-like"/>
</dbReference>
<dbReference type="Proteomes" id="UP001597244">
    <property type="component" value="Unassembled WGS sequence"/>
</dbReference>
<evidence type="ECO:0000256" key="2">
    <source>
        <dbReference type="ARBA" id="ARBA00022670"/>
    </source>
</evidence>
<keyword evidence="6" id="KW-1185">Reference proteome</keyword>
<comment type="similarity">
    <text evidence="1">Belongs to the peptidase S51 family.</text>
</comment>
<dbReference type="RefSeq" id="WP_125578159.1">
    <property type="nucleotide sequence ID" value="NZ_JBHTOF010000095.1"/>
</dbReference>
<evidence type="ECO:0000256" key="1">
    <source>
        <dbReference type="ARBA" id="ARBA00006534"/>
    </source>
</evidence>
<protein>
    <submittedName>
        <fullName evidence="5">Type 1 glutamine amidotransferase-like domain-containing protein</fullName>
    </submittedName>
</protein>
<keyword evidence="4" id="KW-0720">Serine protease</keyword>
<proteinExistence type="inferred from homology"/>
<dbReference type="Gene3D" id="3.40.50.880">
    <property type="match status" value="1"/>
</dbReference>
<name>A0ABW4DSB0_9LACO</name>
<sequence length="221" mass="24189">MKQLLTSGGISNATIKQALIDLLGKPISQANALCIPTAAYGHPEVKPDGVWRFISGHSSAPMVDLGWQSVGVLELTALPTIATDRWHQWIADTDVLLVDGGDAVYLNYWLHRSGLADLLPDLPDKLWAGVSAGSMVMAPRIGQFFVNWKASTNTDDTTLGLVNFGIFPHWHLFPENNLANAQKWVKSIGIPGYLIDEQTAIQVVDHQTTVISEGQWQLLKP</sequence>
<evidence type="ECO:0000256" key="3">
    <source>
        <dbReference type="ARBA" id="ARBA00022801"/>
    </source>
</evidence>
<dbReference type="SUPFAM" id="SSF52317">
    <property type="entry name" value="Class I glutamine amidotransferase-like"/>
    <property type="match status" value="1"/>
</dbReference>
<dbReference type="EMBL" id="JBHTOF010000095">
    <property type="protein sequence ID" value="MFD1466091.1"/>
    <property type="molecule type" value="Genomic_DNA"/>
</dbReference>
<comment type="caution">
    <text evidence="5">The sequence shown here is derived from an EMBL/GenBank/DDBJ whole genome shotgun (WGS) entry which is preliminary data.</text>
</comment>
<reference evidence="6" key="1">
    <citation type="journal article" date="2019" name="Int. J. Syst. Evol. Microbiol.">
        <title>The Global Catalogue of Microorganisms (GCM) 10K type strain sequencing project: providing services to taxonomists for standard genome sequencing and annotation.</title>
        <authorList>
            <consortium name="The Broad Institute Genomics Platform"/>
            <consortium name="The Broad Institute Genome Sequencing Center for Infectious Disease"/>
            <person name="Wu L."/>
            <person name="Ma J."/>
        </authorList>
    </citation>
    <scope>NUCLEOTIDE SEQUENCE [LARGE SCALE GENOMIC DNA]</scope>
    <source>
        <strain evidence="6">CCM 8951</strain>
    </source>
</reference>
<gene>
    <name evidence="5" type="ORF">ACFQ4L_08445</name>
</gene>
<evidence type="ECO:0000313" key="5">
    <source>
        <dbReference type="EMBL" id="MFD1466091.1"/>
    </source>
</evidence>
<dbReference type="Pfam" id="PF03575">
    <property type="entry name" value="Peptidase_S51"/>
    <property type="match status" value="1"/>
</dbReference>